<gene>
    <name evidence="2" type="ORF">CBO05C_3248</name>
</gene>
<proteinExistence type="predicted"/>
<keyword evidence="1" id="KW-0472">Membrane</keyword>
<dbReference type="AlphaFoldDB" id="A0A0S6U5I4"/>
<organism evidence="2">
    <name type="scientific">Clostridium botulinum B str. Osaka05</name>
    <dbReference type="NCBI Taxonomy" id="1407017"/>
    <lineage>
        <taxon>Bacteria</taxon>
        <taxon>Bacillati</taxon>
        <taxon>Bacillota</taxon>
        <taxon>Clostridia</taxon>
        <taxon>Eubacteriales</taxon>
        <taxon>Clostridiaceae</taxon>
        <taxon>Clostridium</taxon>
    </lineage>
</organism>
<dbReference type="EMBL" id="DF384213">
    <property type="protein sequence ID" value="GAE03558.1"/>
    <property type="molecule type" value="Genomic_DNA"/>
</dbReference>
<reference evidence="2" key="1">
    <citation type="submission" date="2013-10" db="EMBL/GenBank/DDBJ databases">
        <title>Draft genome sequence of Clostridium botulinum type B strain Osaka05.</title>
        <authorList>
            <person name="Sakaguchi Y."/>
            <person name="Hosomi K."/>
            <person name="Uchiyama J."/>
            <person name="Ogura Y."/>
            <person name="Sakaguchi M."/>
            <person name="Kohda T."/>
            <person name="Mukamoto M."/>
            <person name="Misawa N."/>
            <person name="Matsuzaki S."/>
            <person name="Hayashi T."/>
            <person name="Kozaki S."/>
        </authorList>
    </citation>
    <scope>NUCLEOTIDE SEQUENCE</scope>
    <source>
        <strain evidence="2">Osaka05</strain>
    </source>
</reference>
<feature type="transmembrane region" description="Helical" evidence="1">
    <location>
        <begin position="12"/>
        <end position="38"/>
    </location>
</feature>
<protein>
    <submittedName>
        <fullName evidence="2">Uncharacterized protein</fullName>
    </submittedName>
</protein>
<evidence type="ECO:0000256" key="1">
    <source>
        <dbReference type="SAM" id="Phobius"/>
    </source>
</evidence>
<dbReference type="HOGENOM" id="CLU_3151180_0_0_9"/>
<keyword evidence="1" id="KW-1133">Transmembrane helix</keyword>
<accession>A0A0S6U5I4</accession>
<sequence>MMRPLANIIKKIGNSVVFNSIIYFIILFSILMISITFAKECSYVYSQF</sequence>
<name>A0A0S6U5I4_CLOBO</name>
<dbReference type="Proteomes" id="UP000054164">
    <property type="component" value="Unassembled WGS sequence"/>
</dbReference>
<keyword evidence="1" id="KW-0812">Transmembrane</keyword>
<evidence type="ECO:0000313" key="2">
    <source>
        <dbReference type="EMBL" id="GAE03558.1"/>
    </source>
</evidence>